<evidence type="ECO:0000256" key="2">
    <source>
        <dbReference type="ARBA" id="ARBA00023235"/>
    </source>
</evidence>
<protein>
    <submittedName>
        <fullName evidence="3">Aspartate racemace RacD</fullName>
        <ecNumber evidence="3">5.1.1.13</ecNumber>
    </submittedName>
</protein>
<dbReference type="NCBIfam" id="TIGR00035">
    <property type="entry name" value="asp_race"/>
    <property type="match status" value="1"/>
</dbReference>
<dbReference type="GO" id="GO:0047689">
    <property type="term" value="F:aspartate racemase activity"/>
    <property type="evidence" value="ECO:0007669"/>
    <property type="project" value="UniProtKB-EC"/>
</dbReference>
<dbReference type="PATRIC" id="fig|1286635.3.peg.2931"/>
<dbReference type="InterPro" id="IPR004380">
    <property type="entry name" value="Asp_race"/>
</dbReference>
<evidence type="ECO:0000313" key="4">
    <source>
        <dbReference type="Proteomes" id="UP000014216"/>
    </source>
</evidence>
<comment type="similarity">
    <text evidence="1">Belongs to the aspartate/glutamate racemases family.</text>
</comment>
<sequence>MTQKNEKVAGIIGGMGPEATVDLMQRIIRLTPAMDDKDHIRCIVDNNPKVPSRIKAIIEGNGEDPGPVMADMGRRLEAWGADFLVIPCNTAHFYYDAVQEAVKIPVINMIDLVVNQVKADFARETHIGMLASPAVAITKLYTRRFDTLGMTEVWPDKEHQDRLFNIIRQVKAGGISLDLHRQYAQVCDHLKDQGVGVAIVACTELSALGGNDLPLDTIDASQVLAEAIVRMVKHP</sequence>
<proteinExistence type="inferred from homology"/>
<dbReference type="EC" id="5.1.1.13" evidence="3"/>
<gene>
    <name evidence="3" type="primary">racD</name>
    <name evidence="3" type="ORF">Dpo_6c00670</name>
</gene>
<dbReference type="InterPro" id="IPR018187">
    <property type="entry name" value="Asp/Glu_racemase_AS_1"/>
</dbReference>
<dbReference type="PANTHER" id="PTHR21198">
    <property type="entry name" value="GLUTAMATE RACEMASE"/>
    <property type="match status" value="1"/>
</dbReference>
<dbReference type="EMBL" id="APJX01000006">
    <property type="protein sequence ID" value="EMS78868.1"/>
    <property type="molecule type" value="Genomic_DNA"/>
</dbReference>
<name>S0FUV0_9BACT</name>
<dbReference type="OrthoDB" id="9803739at2"/>
<organism evidence="3 4">
    <name type="scientific">Desulfotignum phosphitoxidans DSM 13687</name>
    <dbReference type="NCBI Taxonomy" id="1286635"/>
    <lineage>
        <taxon>Bacteria</taxon>
        <taxon>Pseudomonadati</taxon>
        <taxon>Thermodesulfobacteriota</taxon>
        <taxon>Desulfobacteria</taxon>
        <taxon>Desulfobacterales</taxon>
        <taxon>Desulfobacteraceae</taxon>
        <taxon>Desulfotignum</taxon>
    </lineage>
</organism>
<dbReference type="Gene3D" id="3.40.50.1860">
    <property type="match status" value="2"/>
</dbReference>
<evidence type="ECO:0000256" key="1">
    <source>
        <dbReference type="ARBA" id="ARBA00007847"/>
    </source>
</evidence>
<keyword evidence="2 3" id="KW-0413">Isomerase</keyword>
<dbReference type="AlphaFoldDB" id="S0FUV0"/>
<dbReference type="InterPro" id="IPR001920">
    <property type="entry name" value="Asp/Glu_race"/>
</dbReference>
<evidence type="ECO:0000313" key="3">
    <source>
        <dbReference type="EMBL" id="EMS78868.1"/>
    </source>
</evidence>
<reference evidence="3 4" key="1">
    <citation type="journal article" date="2013" name="Genome Announc.">
        <title>Draft Genome Sequence of Desulfotignum phosphitoxidans DSM 13687 Strain FiPS-3.</title>
        <authorList>
            <person name="Poehlein A."/>
            <person name="Daniel R."/>
            <person name="Simeonova D.D."/>
        </authorList>
    </citation>
    <scope>NUCLEOTIDE SEQUENCE [LARGE SCALE GENOMIC DNA]</scope>
    <source>
        <strain evidence="3 4">DSM 13687</strain>
    </source>
</reference>
<dbReference type="PANTHER" id="PTHR21198:SF7">
    <property type="entry name" value="ASPARTATE-GLUTAMATE RACEMASE FAMILY"/>
    <property type="match status" value="1"/>
</dbReference>
<accession>S0FUV0</accession>
<dbReference type="RefSeq" id="WP_006966674.1">
    <property type="nucleotide sequence ID" value="NZ_APJX01000006.1"/>
</dbReference>
<dbReference type="InterPro" id="IPR015942">
    <property type="entry name" value="Asp/Glu/hydantoin_racemase"/>
</dbReference>
<dbReference type="Pfam" id="PF01177">
    <property type="entry name" value="Asp_Glu_race"/>
    <property type="match status" value="1"/>
</dbReference>
<dbReference type="Proteomes" id="UP000014216">
    <property type="component" value="Unassembled WGS sequence"/>
</dbReference>
<dbReference type="SUPFAM" id="SSF53681">
    <property type="entry name" value="Aspartate/glutamate racemase"/>
    <property type="match status" value="2"/>
</dbReference>
<dbReference type="PROSITE" id="PS00923">
    <property type="entry name" value="ASP_GLU_RACEMASE_1"/>
    <property type="match status" value="1"/>
</dbReference>
<keyword evidence="4" id="KW-1185">Reference proteome</keyword>
<comment type="caution">
    <text evidence="3">The sequence shown here is derived from an EMBL/GenBank/DDBJ whole genome shotgun (WGS) entry which is preliminary data.</text>
</comment>